<dbReference type="Gene3D" id="3.40.50.2000">
    <property type="entry name" value="Glycogen Phosphorylase B"/>
    <property type="match status" value="2"/>
</dbReference>
<evidence type="ECO:0000256" key="2">
    <source>
        <dbReference type="ARBA" id="ARBA00022679"/>
    </source>
</evidence>
<evidence type="ECO:0000313" key="5">
    <source>
        <dbReference type="Proteomes" id="UP000198662"/>
    </source>
</evidence>
<reference evidence="5" key="1">
    <citation type="submission" date="2016-10" db="EMBL/GenBank/DDBJ databases">
        <authorList>
            <person name="Varghese N."/>
            <person name="Submissions S."/>
        </authorList>
    </citation>
    <scope>NUCLEOTIDE SEQUENCE [LARGE SCALE GENOMIC DNA]</scope>
    <source>
        <strain evidence="5">CGMCC 4.3147</strain>
    </source>
</reference>
<dbReference type="CDD" id="cd03789">
    <property type="entry name" value="GT9_LPS_heptosyltransferase"/>
    <property type="match status" value="1"/>
</dbReference>
<dbReference type="GO" id="GO:0008713">
    <property type="term" value="F:ADP-heptose-lipopolysaccharide heptosyltransferase activity"/>
    <property type="evidence" value="ECO:0007669"/>
    <property type="project" value="TreeGrafter"/>
</dbReference>
<keyword evidence="1" id="KW-0328">Glycosyltransferase</keyword>
<dbReference type="PANTHER" id="PTHR30160:SF1">
    <property type="entry name" value="LIPOPOLYSACCHARIDE 1,2-N-ACETYLGLUCOSAMINETRANSFERASE-RELATED"/>
    <property type="match status" value="1"/>
</dbReference>
<accession>A0A1G9FHY9</accession>
<sequence length="340" mass="36685">MTDDANETDEAPFEDTSFGDAHFDGTDGTVLALRALGIGDLLTAVPALRALRKSFPHKRIVLAAPEHLRPLADLVEAVDLLHPTAGVGGLDWHGEAPDLAVNLHGEGPGSAFDLLGTGPDELITHRHPTLPGVAGPRWRPELHEIDRWCRLLEDRGLSADPTDLLLAPPPRPTPHAGTVVIHPGAREGANRWPADRFAHVARELQEDGQEITITGDHGEIALARSVATAAGIAPWRVMAGRTDLEELAAIVASARLVVCGDTGVAHLATAFGTPSVVLFGPMPPTLWGPPPWRRRHRALWAGRRGDPHGEKPDPGLLELEWEDVLERARDTLAIAERRLR</sequence>
<dbReference type="AlphaFoldDB" id="A0A1G9FHY9"/>
<protein>
    <submittedName>
        <fullName evidence="4">ADP-heptose:LPS heptosyltransferase</fullName>
    </submittedName>
</protein>
<dbReference type="GO" id="GO:0005829">
    <property type="term" value="C:cytosol"/>
    <property type="evidence" value="ECO:0007669"/>
    <property type="project" value="TreeGrafter"/>
</dbReference>
<dbReference type="Pfam" id="PF01075">
    <property type="entry name" value="Glyco_transf_9"/>
    <property type="match status" value="1"/>
</dbReference>
<dbReference type="Proteomes" id="UP000198662">
    <property type="component" value="Unassembled WGS sequence"/>
</dbReference>
<keyword evidence="2 4" id="KW-0808">Transferase</keyword>
<dbReference type="RefSeq" id="WP_091046352.1">
    <property type="nucleotide sequence ID" value="NZ_FNGF01000002.1"/>
</dbReference>
<keyword evidence="5" id="KW-1185">Reference proteome</keyword>
<dbReference type="EMBL" id="FNGF01000002">
    <property type="protein sequence ID" value="SDK87999.1"/>
    <property type="molecule type" value="Genomic_DNA"/>
</dbReference>
<name>A0A1G9FHY9_9ACTN</name>
<evidence type="ECO:0000256" key="1">
    <source>
        <dbReference type="ARBA" id="ARBA00022676"/>
    </source>
</evidence>
<dbReference type="GO" id="GO:0009244">
    <property type="term" value="P:lipopolysaccharide core region biosynthetic process"/>
    <property type="evidence" value="ECO:0007669"/>
    <property type="project" value="TreeGrafter"/>
</dbReference>
<proteinExistence type="predicted"/>
<dbReference type="OrthoDB" id="9807356at2"/>
<dbReference type="InterPro" id="IPR002201">
    <property type="entry name" value="Glyco_trans_9"/>
</dbReference>
<dbReference type="PANTHER" id="PTHR30160">
    <property type="entry name" value="TETRAACYLDISACCHARIDE 4'-KINASE-RELATED"/>
    <property type="match status" value="1"/>
</dbReference>
<organism evidence="4 5">
    <name type="scientific">Glycomyces sambucus</name>
    <dbReference type="NCBI Taxonomy" id="380244"/>
    <lineage>
        <taxon>Bacteria</taxon>
        <taxon>Bacillati</taxon>
        <taxon>Actinomycetota</taxon>
        <taxon>Actinomycetes</taxon>
        <taxon>Glycomycetales</taxon>
        <taxon>Glycomycetaceae</taxon>
        <taxon>Glycomyces</taxon>
    </lineage>
</organism>
<evidence type="ECO:0000256" key="3">
    <source>
        <dbReference type="SAM" id="MobiDB-lite"/>
    </source>
</evidence>
<feature type="compositionally biased region" description="Acidic residues" evidence="3">
    <location>
        <begin position="1"/>
        <end position="13"/>
    </location>
</feature>
<feature type="region of interest" description="Disordered" evidence="3">
    <location>
        <begin position="1"/>
        <end position="20"/>
    </location>
</feature>
<dbReference type="STRING" id="380244.SAMN05216298_1805"/>
<gene>
    <name evidence="4" type="ORF">SAMN05216298_1805</name>
</gene>
<evidence type="ECO:0000313" key="4">
    <source>
        <dbReference type="EMBL" id="SDK87999.1"/>
    </source>
</evidence>
<dbReference type="SUPFAM" id="SSF53756">
    <property type="entry name" value="UDP-Glycosyltransferase/glycogen phosphorylase"/>
    <property type="match status" value="1"/>
</dbReference>
<dbReference type="InterPro" id="IPR051199">
    <property type="entry name" value="LPS_LOS_Heptosyltrfase"/>
</dbReference>